<dbReference type="AlphaFoldDB" id="A0ABD5U8H5"/>
<gene>
    <name evidence="1" type="ORF">ACFQHK_04850</name>
</gene>
<dbReference type="Proteomes" id="UP001596406">
    <property type="component" value="Unassembled WGS sequence"/>
</dbReference>
<dbReference type="InterPro" id="IPR054834">
    <property type="entry name" value="SAMP1_3"/>
</dbReference>
<proteinExistence type="predicted"/>
<dbReference type="CDD" id="cd17040">
    <property type="entry name" value="Ubl_MoaD_like"/>
    <property type="match status" value="1"/>
</dbReference>
<accession>A0ABD5U8H5</accession>
<dbReference type="EMBL" id="JBHSXM010000001">
    <property type="protein sequence ID" value="MFC6835835.1"/>
    <property type="molecule type" value="Genomic_DNA"/>
</dbReference>
<protein>
    <submittedName>
        <fullName evidence="1">Ubiquitin-like small modifier protein 1</fullName>
    </submittedName>
</protein>
<evidence type="ECO:0000313" key="2">
    <source>
        <dbReference type="Proteomes" id="UP001596406"/>
    </source>
</evidence>
<reference evidence="1 2" key="1">
    <citation type="journal article" date="2019" name="Int. J. Syst. Evol. Microbiol.">
        <title>The Global Catalogue of Microorganisms (GCM) 10K type strain sequencing project: providing services to taxonomists for standard genome sequencing and annotation.</title>
        <authorList>
            <consortium name="The Broad Institute Genomics Platform"/>
            <consortium name="The Broad Institute Genome Sequencing Center for Infectious Disease"/>
            <person name="Wu L."/>
            <person name="Ma J."/>
        </authorList>
    </citation>
    <scope>NUCLEOTIDE SEQUENCE [LARGE SCALE GENOMIC DNA]</scope>
    <source>
        <strain evidence="1 2">PSRA2</strain>
    </source>
</reference>
<keyword evidence="2" id="KW-1185">Reference proteome</keyword>
<dbReference type="InterPro" id="IPR003749">
    <property type="entry name" value="ThiS/MoaD-like"/>
</dbReference>
<dbReference type="SUPFAM" id="SSF54285">
    <property type="entry name" value="MoaD/ThiS"/>
    <property type="match status" value="1"/>
</dbReference>
<dbReference type="Pfam" id="PF02597">
    <property type="entry name" value="ThiS"/>
    <property type="match status" value="1"/>
</dbReference>
<sequence>MELTLFGPLRGVTGEKTVEVAVAGGTVGDVLDAFVERYPRARDQLFDEGGALRPSVRVTRDGERVTPDDAVAETDALTVYPAMRGGSLRGRTVP</sequence>
<dbReference type="Gene3D" id="3.10.20.30">
    <property type="match status" value="1"/>
</dbReference>
<evidence type="ECO:0000313" key="1">
    <source>
        <dbReference type="EMBL" id="MFC6835835.1"/>
    </source>
</evidence>
<dbReference type="InterPro" id="IPR012675">
    <property type="entry name" value="Beta-grasp_dom_sf"/>
</dbReference>
<dbReference type="InterPro" id="IPR016155">
    <property type="entry name" value="Mopterin_synth/thiamin_S_b"/>
</dbReference>
<comment type="caution">
    <text evidence="1">The sequence shown here is derived from an EMBL/GenBank/DDBJ whole genome shotgun (WGS) entry which is preliminary data.</text>
</comment>
<dbReference type="RefSeq" id="WP_304447530.1">
    <property type="nucleotide sequence ID" value="NZ_JARRAH010000001.1"/>
</dbReference>
<dbReference type="NCBIfam" id="NF041918">
    <property type="entry name" value="SAMP1"/>
    <property type="match status" value="1"/>
</dbReference>
<name>A0ABD5U8H5_9EURY</name>
<organism evidence="1 2">
    <name type="scientific">Halomarina ordinaria</name>
    <dbReference type="NCBI Taxonomy" id="3033939"/>
    <lineage>
        <taxon>Archaea</taxon>
        <taxon>Methanobacteriati</taxon>
        <taxon>Methanobacteriota</taxon>
        <taxon>Stenosarchaea group</taxon>
        <taxon>Halobacteria</taxon>
        <taxon>Halobacteriales</taxon>
        <taxon>Natronomonadaceae</taxon>
        <taxon>Halomarina</taxon>
    </lineage>
</organism>